<feature type="transmembrane region" description="Helical" evidence="5">
    <location>
        <begin position="12"/>
        <end position="30"/>
    </location>
</feature>
<evidence type="ECO:0000256" key="3">
    <source>
        <dbReference type="ARBA" id="ARBA00022989"/>
    </source>
</evidence>
<dbReference type="GO" id="GO:0004252">
    <property type="term" value="F:serine-type endopeptidase activity"/>
    <property type="evidence" value="ECO:0007669"/>
    <property type="project" value="InterPro"/>
</dbReference>
<protein>
    <submittedName>
        <fullName evidence="7">Membrane associated serine protease, rhomboid family</fullName>
    </submittedName>
</protein>
<sequence>MEKHFKFTNSVIGLPLFFVVLLWFVFWLQIRYDFDFVENGIYPRTFSGLQGVFFSPFIHADIEHLYNNSIPLLILLTALQFFYTEQAMKVIGYGILISGCITWSIGRDNYHIGASGLIYVLFSFVFFKGLQTKYNRLVALSLAVIVVYGGLVWYVFPSPEITGNKSISWEGHLGGLLAGFVLSLVYKTPEYKKVIKYDWEHPDFDATADKFMQRFDENGNFVNLPQENEEAIFTYYTADIPINYSVVPDQKKESKPQS</sequence>
<feature type="domain" description="Peptidase S54 rhomboid" evidence="6">
    <location>
        <begin position="52"/>
        <end position="185"/>
    </location>
</feature>
<dbReference type="STRING" id="69322.SAMN05443669_100378"/>
<feature type="transmembrane region" description="Helical" evidence="5">
    <location>
        <begin position="168"/>
        <end position="186"/>
    </location>
</feature>
<dbReference type="OrthoDB" id="465874at2"/>
<dbReference type="RefSeq" id="WP_073351458.1">
    <property type="nucleotide sequence ID" value="NZ_FRBU01000003.1"/>
</dbReference>
<dbReference type="AlphaFoldDB" id="A0A1M6YHV9"/>
<dbReference type="GO" id="GO:0006508">
    <property type="term" value="P:proteolysis"/>
    <property type="evidence" value="ECO:0007669"/>
    <property type="project" value="UniProtKB-KW"/>
</dbReference>
<feature type="transmembrane region" description="Helical" evidence="5">
    <location>
        <begin position="65"/>
        <end position="83"/>
    </location>
</feature>
<evidence type="ECO:0000256" key="2">
    <source>
        <dbReference type="ARBA" id="ARBA00022692"/>
    </source>
</evidence>
<keyword evidence="7" id="KW-0645">Protease</keyword>
<dbReference type="PANTHER" id="PTHR43731">
    <property type="entry name" value="RHOMBOID PROTEASE"/>
    <property type="match status" value="1"/>
</dbReference>
<dbReference type="InterPro" id="IPR050925">
    <property type="entry name" value="Rhomboid_protease_S54"/>
</dbReference>
<gene>
    <name evidence="7" type="ORF">SAMN05443669_100378</name>
</gene>
<feature type="transmembrane region" description="Helical" evidence="5">
    <location>
        <begin position="112"/>
        <end position="130"/>
    </location>
</feature>
<evidence type="ECO:0000256" key="4">
    <source>
        <dbReference type="ARBA" id="ARBA00023136"/>
    </source>
</evidence>
<feature type="transmembrane region" description="Helical" evidence="5">
    <location>
        <begin position="137"/>
        <end position="156"/>
    </location>
</feature>
<comment type="subcellular location">
    <subcellularLocation>
        <location evidence="1">Membrane</location>
        <topology evidence="1">Multi-pass membrane protein</topology>
    </subcellularLocation>
</comment>
<evidence type="ECO:0000313" key="7">
    <source>
        <dbReference type="EMBL" id="SHL17846.1"/>
    </source>
</evidence>
<reference evidence="8" key="1">
    <citation type="submission" date="2016-11" db="EMBL/GenBank/DDBJ databases">
        <authorList>
            <person name="Varghese N."/>
            <person name="Submissions S."/>
        </authorList>
    </citation>
    <scope>NUCLEOTIDE SEQUENCE [LARGE SCALE GENOMIC DNA]</scope>
    <source>
        <strain evidence="8">DSM 3661</strain>
    </source>
</reference>
<organism evidence="7 8">
    <name type="scientific">Flavobacterium xanthum</name>
    <dbReference type="NCBI Taxonomy" id="69322"/>
    <lineage>
        <taxon>Bacteria</taxon>
        <taxon>Pseudomonadati</taxon>
        <taxon>Bacteroidota</taxon>
        <taxon>Flavobacteriia</taxon>
        <taxon>Flavobacteriales</taxon>
        <taxon>Flavobacteriaceae</taxon>
        <taxon>Flavobacterium</taxon>
    </lineage>
</organism>
<evidence type="ECO:0000313" key="8">
    <source>
        <dbReference type="Proteomes" id="UP000184260"/>
    </source>
</evidence>
<keyword evidence="3 5" id="KW-1133">Transmembrane helix</keyword>
<evidence type="ECO:0000256" key="1">
    <source>
        <dbReference type="ARBA" id="ARBA00004141"/>
    </source>
</evidence>
<dbReference type="Proteomes" id="UP000184260">
    <property type="component" value="Unassembled WGS sequence"/>
</dbReference>
<keyword evidence="7" id="KW-0378">Hydrolase</keyword>
<dbReference type="InterPro" id="IPR035952">
    <property type="entry name" value="Rhomboid-like_sf"/>
</dbReference>
<proteinExistence type="predicted"/>
<keyword evidence="2 5" id="KW-0812">Transmembrane</keyword>
<evidence type="ECO:0000256" key="5">
    <source>
        <dbReference type="SAM" id="Phobius"/>
    </source>
</evidence>
<keyword evidence="4 5" id="KW-0472">Membrane</keyword>
<dbReference type="GO" id="GO:0016020">
    <property type="term" value="C:membrane"/>
    <property type="evidence" value="ECO:0007669"/>
    <property type="project" value="UniProtKB-SubCell"/>
</dbReference>
<dbReference type="Gene3D" id="1.20.1540.10">
    <property type="entry name" value="Rhomboid-like"/>
    <property type="match status" value="1"/>
</dbReference>
<accession>A0A1M6YHV9</accession>
<evidence type="ECO:0000259" key="6">
    <source>
        <dbReference type="Pfam" id="PF01694"/>
    </source>
</evidence>
<keyword evidence="8" id="KW-1185">Reference proteome</keyword>
<dbReference type="SUPFAM" id="SSF144091">
    <property type="entry name" value="Rhomboid-like"/>
    <property type="match status" value="1"/>
</dbReference>
<dbReference type="InterPro" id="IPR022764">
    <property type="entry name" value="Peptidase_S54_rhomboid_dom"/>
</dbReference>
<name>A0A1M6YHV9_9FLAO</name>
<dbReference type="EMBL" id="FRBU01000003">
    <property type="protein sequence ID" value="SHL17846.1"/>
    <property type="molecule type" value="Genomic_DNA"/>
</dbReference>
<feature type="transmembrane region" description="Helical" evidence="5">
    <location>
        <begin position="90"/>
        <end position="106"/>
    </location>
</feature>
<dbReference type="PANTHER" id="PTHR43731:SF9">
    <property type="entry name" value="SLR1461 PROTEIN"/>
    <property type="match status" value="1"/>
</dbReference>
<dbReference type="Pfam" id="PF01694">
    <property type="entry name" value="Rhomboid"/>
    <property type="match status" value="1"/>
</dbReference>